<reference evidence="2 3" key="1">
    <citation type="journal article" date="2019" name="Commun. Biol.">
        <title>The bagworm genome reveals a unique fibroin gene that provides high tensile strength.</title>
        <authorList>
            <person name="Kono N."/>
            <person name="Nakamura H."/>
            <person name="Ohtoshi R."/>
            <person name="Tomita M."/>
            <person name="Numata K."/>
            <person name="Arakawa K."/>
        </authorList>
    </citation>
    <scope>NUCLEOTIDE SEQUENCE [LARGE SCALE GENOMIC DNA]</scope>
</reference>
<evidence type="ECO:0000256" key="1">
    <source>
        <dbReference type="SAM" id="MobiDB-lite"/>
    </source>
</evidence>
<comment type="caution">
    <text evidence="2">The sequence shown here is derived from an EMBL/GenBank/DDBJ whole genome shotgun (WGS) entry which is preliminary data.</text>
</comment>
<sequence length="140" mass="15437">MKYNNLTEYNRVVTASSVSVKSSVRRRSRAFSSTAPTLAHLGCTSGRRRRRWRRAARAYRPPGRGAGGRASAEGASSARAPSHYVTQHAQDGAQNNMCSVRRLALELSHGSDISVPPKKNHENLKVLFVSMIMVRTRVST</sequence>
<organism evidence="2 3">
    <name type="scientific">Eumeta variegata</name>
    <name type="common">Bagworm moth</name>
    <name type="synonym">Eumeta japonica</name>
    <dbReference type="NCBI Taxonomy" id="151549"/>
    <lineage>
        <taxon>Eukaryota</taxon>
        <taxon>Metazoa</taxon>
        <taxon>Ecdysozoa</taxon>
        <taxon>Arthropoda</taxon>
        <taxon>Hexapoda</taxon>
        <taxon>Insecta</taxon>
        <taxon>Pterygota</taxon>
        <taxon>Neoptera</taxon>
        <taxon>Endopterygota</taxon>
        <taxon>Lepidoptera</taxon>
        <taxon>Glossata</taxon>
        <taxon>Ditrysia</taxon>
        <taxon>Tineoidea</taxon>
        <taxon>Psychidae</taxon>
        <taxon>Oiketicinae</taxon>
        <taxon>Eumeta</taxon>
    </lineage>
</organism>
<evidence type="ECO:0000313" key="3">
    <source>
        <dbReference type="Proteomes" id="UP000299102"/>
    </source>
</evidence>
<gene>
    <name evidence="2" type="ORF">EVAR_44266_1</name>
</gene>
<dbReference type="EMBL" id="BGZK01000777">
    <property type="protein sequence ID" value="GBP60056.1"/>
    <property type="molecule type" value="Genomic_DNA"/>
</dbReference>
<proteinExistence type="predicted"/>
<dbReference type="Proteomes" id="UP000299102">
    <property type="component" value="Unassembled WGS sequence"/>
</dbReference>
<feature type="region of interest" description="Disordered" evidence="1">
    <location>
        <begin position="49"/>
        <end position="91"/>
    </location>
</feature>
<keyword evidence="3" id="KW-1185">Reference proteome</keyword>
<accession>A0A4C1X8D2</accession>
<feature type="compositionally biased region" description="Low complexity" evidence="1">
    <location>
        <begin position="58"/>
        <end position="82"/>
    </location>
</feature>
<evidence type="ECO:0000313" key="2">
    <source>
        <dbReference type="EMBL" id="GBP60056.1"/>
    </source>
</evidence>
<dbReference type="AlphaFoldDB" id="A0A4C1X8D2"/>
<name>A0A4C1X8D2_EUMVA</name>
<protein>
    <submittedName>
        <fullName evidence="2">Uncharacterized protein</fullName>
    </submittedName>
</protein>